<keyword evidence="4" id="KW-1185">Reference proteome</keyword>
<organism evidence="3 4">
    <name type="scientific">Mytilus galloprovincialis</name>
    <name type="common">Mediterranean mussel</name>
    <dbReference type="NCBI Taxonomy" id="29158"/>
    <lineage>
        <taxon>Eukaryota</taxon>
        <taxon>Metazoa</taxon>
        <taxon>Spiralia</taxon>
        <taxon>Lophotrochozoa</taxon>
        <taxon>Mollusca</taxon>
        <taxon>Bivalvia</taxon>
        <taxon>Autobranchia</taxon>
        <taxon>Pteriomorphia</taxon>
        <taxon>Mytilida</taxon>
        <taxon>Mytiloidea</taxon>
        <taxon>Mytilidae</taxon>
        <taxon>Mytilinae</taxon>
        <taxon>Mytilus</taxon>
    </lineage>
</organism>
<dbReference type="AlphaFoldDB" id="A0A8B6CQC8"/>
<feature type="chain" id="PRO_5032325298" evidence="1">
    <location>
        <begin position="22"/>
        <end position="330"/>
    </location>
</feature>
<dbReference type="InterPro" id="IPR027417">
    <property type="entry name" value="P-loop_NTPase"/>
</dbReference>
<feature type="signal peptide" evidence="1">
    <location>
        <begin position="1"/>
        <end position="21"/>
    </location>
</feature>
<dbReference type="EC" id="2.8.2.21" evidence="3"/>
<dbReference type="InterPro" id="IPR051135">
    <property type="entry name" value="Gal/GlcNAc/GalNAc_ST"/>
</dbReference>
<dbReference type="InterPro" id="IPR000863">
    <property type="entry name" value="Sulfotransferase_dom"/>
</dbReference>
<accession>A0A8B6CQC8</accession>
<dbReference type="GO" id="GO:0006790">
    <property type="term" value="P:sulfur compound metabolic process"/>
    <property type="evidence" value="ECO:0007669"/>
    <property type="project" value="TreeGrafter"/>
</dbReference>
<gene>
    <name evidence="3" type="ORF">MGAL_10B016597</name>
</gene>
<dbReference type="EMBL" id="UYJE01002168">
    <property type="protein sequence ID" value="VDI08374.1"/>
    <property type="molecule type" value="Genomic_DNA"/>
</dbReference>
<dbReference type="GO" id="GO:0001517">
    <property type="term" value="F:N-acetylglucosamine 6-O-sulfotransferase activity"/>
    <property type="evidence" value="ECO:0007669"/>
    <property type="project" value="TreeGrafter"/>
</dbReference>
<feature type="domain" description="Sulfotransferase" evidence="2">
    <location>
        <begin position="35"/>
        <end position="316"/>
    </location>
</feature>
<keyword evidence="3" id="KW-0808">Transferase</keyword>
<dbReference type="GO" id="GO:0045130">
    <property type="term" value="F:keratan sulfotransferase activity"/>
    <property type="evidence" value="ECO:0007669"/>
    <property type="project" value="UniProtKB-EC"/>
</dbReference>
<name>A0A8B6CQC8_MYTGA</name>
<reference evidence="3" key="1">
    <citation type="submission" date="2018-11" db="EMBL/GenBank/DDBJ databases">
        <authorList>
            <person name="Alioto T."/>
            <person name="Alioto T."/>
        </authorList>
    </citation>
    <scope>NUCLEOTIDE SEQUENCE</scope>
</reference>
<dbReference type="OrthoDB" id="6156372at2759"/>
<sequence length="330" mass="38286">MIILNLLFGYTLIFSITCIHAKPPGLKLPSKKSVTQVLLIGQMRSGSSFTGELFNQHPEAFYMFEPLRSLLQANITDKQSLMRSVKGYPFVEGVSNIMKGILECDFLQISSNILKNDFMLRSRQTAEFYTCFRKNETSTENFQKCLKLLTNKCEQSSLRVVKTIRMTTELAVTLLSTLPNLKIVYLVRDPRAIIQSRIMLNLVVEHNIQTESTELCNRMDKDMYFIEKSTMKNRIHIVRYETFARHIVSEAKELFKFVDTDFHNDIVKWIEHNSVKSTNFNPYSTSQNSTESVGRWLTQIKRETAKKVDESCVNLYKVFGYTEFDDLIEK</sequence>
<evidence type="ECO:0000313" key="3">
    <source>
        <dbReference type="EMBL" id="VDI08374.1"/>
    </source>
</evidence>
<dbReference type="PANTHER" id="PTHR10704">
    <property type="entry name" value="CARBOHYDRATE SULFOTRANSFERASE"/>
    <property type="match status" value="1"/>
</dbReference>
<dbReference type="PANTHER" id="PTHR10704:SF44">
    <property type="entry name" value="LD35051P-RELATED"/>
    <property type="match status" value="1"/>
</dbReference>
<dbReference type="Pfam" id="PF00685">
    <property type="entry name" value="Sulfotransfer_1"/>
    <property type="match status" value="1"/>
</dbReference>
<proteinExistence type="predicted"/>
<protein>
    <submittedName>
        <fullName evidence="3">Keratan sulfate 6-sulfotransferase 1</fullName>
        <ecNumber evidence="3">2.8.2.21</ecNumber>
    </submittedName>
</protein>
<dbReference type="Proteomes" id="UP000596742">
    <property type="component" value="Unassembled WGS sequence"/>
</dbReference>
<dbReference type="SUPFAM" id="SSF52540">
    <property type="entry name" value="P-loop containing nucleoside triphosphate hydrolases"/>
    <property type="match status" value="1"/>
</dbReference>
<dbReference type="Gene3D" id="3.40.50.300">
    <property type="entry name" value="P-loop containing nucleotide triphosphate hydrolases"/>
    <property type="match status" value="1"/>
</dbReference>
<evidence type="ECO:0000259" key="2">
    <source>
        <dbReference type="Pfam" id="PF00685"/>
    </source>
</evidence>
<keyword evidence="1" id="KW-0732">Signal</keyword>
<evidence type="ECO:0000313" key="4">
    <source>
        <dbReference type="Proteomes" id="UP000596742"/>
    </source>
</evidence>
<dbReference type="GO" id="GO:0006044">
    <property type="term" value="P:N-acetylglucosamine metabolic process"/>
    <property type="evidence" value="ECO:0007669"/>
    <property type="project" value="TreeGrafter"/>
</dbReference>
<evidence type="ECO:0000256" key="1">
    <source>
        <dbReference type="SAM" id="SignalP"/>
    </source>
</evidence>
<comment type="caution">
    <text evidence="3">The sequence shown here is derived from an EMBL/GenBank/DDBJ whole genome shotgun (WGS) entry which is preliminary data.</text>
</comment>